<keyword evidence="2" id="KW-1185">Reference proteome</keyword>
<dbReference type="Gene3D" id="3.30.310.50">
    <property type="entry name" value="Alpha-D-phosphohexomutase, C-terminal domain"/>
    <property type="match status" value="1"/>
</dbReference>
<evidence type="ECO:0000313" key="1">
    <source>
        <dbReference type="EMBL" id="MCP2331546.1"/>
    </source>
</evidence>
<organism evidence="1 2">
    <name type="scientific">Actinoalloteichus caeruleus DSM 43889</name>
    <dbReference type="NCBI Taxonomy" id="1120930"/>
    <lineage>
        <taxon>Bacteria</taxon>
        <taxon>Bacillati</taxon>
        <taxon>Actinomycetota</taxon>
        <taxon>Actinomycetes</taxon>
        <taxon>Pseudonocardiales</taxon>
        <taxon>Pseudonocardiaceae</taxon>
        <taxon>Actinoalloteichus</taxon>
        <taxon>Actinoalloteichus cyanogriseus</taxon>
    </lineage>
</organism>
<reference evidence="1 2" key="1">
    <citation type="submission" date="2013-07" db="EMBL/GenBank/DDBJ databases">
        <authorList>
            <consortium name="DOE Joint Genome Institute"/>
            <person name="Reeve W."/>
            <person name="Huntemann M."/>
            <person name="Han J."/>
            <person name="Chen A."/>
            <person name="Kyrpides N."/>
            <person name="Mavromatis K."/>
            <person name="Markowitz V."/>
            <person name="Palaniappan K."/>
            <person name="Ivanova N."/>
            <person name="Schaumberg A."/>
            <person name="Pati A."/>
            <person name="Liolios K."/>
            <person name="Nordberg H.P."/>
            <person name="Cantor M.N."/>
            <person name="Hua S.X."/>
            <person name="Woyke T."/>
        </authorList>
    </citation>
    <scope>NUCLEOTIDE SEQUENCE [LARGE SCALE GENOMIC DNA]</scope>
    <source>
        <strain evidence="1 2">DSM 43889</strain>
    </source>
</reference>
<comment type="caution">
    <text evidence="1">The sequence shown here is derived from an EMBL/GenBank/DDBJ whole genome shotgun (WGS) entry which is preliminary data.</text>
</comment>
<accession>A0ABT1JHA0</accession>
<dbReference type="Pfam" id="PF09981">
    <property type="entry name" value="DUF2218"/>
    <property type="match status" value="1"/>
</dbReference>
<evidence type="ECO:0008006" key="3">
    <source>
        <dbReference type="Google" id="ProtNLM"/>
    </source>
</evidence>
<dbReference type="EMBL" id="AUBJ02000001">
    <property type="protein sequence ID" value="MCP2331546.1"/>
    <property type="molecule type" value="Genomic_DNA"/>
</dbReference>
<proteinExistence type="predicted"/>
<gene>
    <name evidence="1" type="ORF">G443_001816</name>
</gene>
<dbReference type="InterPro" id="IPR014543">
    <property type="entry name" value="UCP028291"/>
</dbReference>
<reference evidence="1 2" key="2">
    <citation type="submission" date="2022-06" db="EMBL/GenBank/DDBJ databases">
        <title>Genomic Encyclopedia of Type Strains, Phase I: the one thousand microbial genomes (KMG-I) project.</title>
        <authorList>
            <person name="Kyrpides N."/>
        </authorList>
    </citation>
    <scope>NUCLEOTIDE SEQUENCE [LARGE SCALE GENOMIC DNA]</scope>
    <source>
        <strain evidence="1 2">DSM 43889</strain>
    </source>
</reference>
<evidence type="ECO:0000313" key="2">
    <source>
        <dbReference type="Proteomes" id="UP000791080"/>
    </source>
</evidence>
<dbReference type="RefSeq" id="WP_030105798.1">
    <property type="nucleotide sequence ID" value="NZ_AUBJ02000001.1"/>
</dbReference>
<protein>
    <recommendedName>
        <fullName evidence="3">DUF2218 domain-containing protein</fullName>
    </recommendedName>
</protein>
<sequence>MTEQTSDHGGRESRAFVPTHRAARYAKQLTNHFGHRVDAEWNEPVGTVRFGEGGVAVLTAEEGGLRMVATAPGADGLATVERVVGDHLVRFATQDELRVEWVRTP</sequence>
<dbReference type="Proteomes" id="UP000791080">
    <property type="component" value="Unassembled WGS sequence"/>
</dbReference>
<dbReference type="PIRSF" id="PIRSF028291">
    <property type="entry name" value="UCP028291"/>
    <property type="match status" value="1"/>
</dbReference>
<name>A0ABT1JHA0_ACTCY</name>